<comment type="similarity">
    <text evidence="1">Belongs to the membrane fusion protein (MFP) (TC 8.A.1) family.</text>
</comment>
<keyword evidence="3" id="KW-0732">Signal</keyword>
<dbReference type="Gene3D" id="2.40.50.100">
    <property type="match status" value="1"/>
</dbReference>
<dbReference type="GO" id="GO:0060003">
    <property type="term" value="P:copper ion export"/>
    <property type="evidence" value="ECO:0007669"/>
    <property type="project" value="TreeGrafter"/>
</dbReference>
<dbReference type="NCBIfam" id="TIGR01730">
    <property type="entry name" value="RND_mfp"/>
    <property type="match status" value="1"/>
</dbReference>
<evidence type="ECO:0000313" key="7">
    <source>
        <dbReference type="Proteomes" id="UP000886851"/>
    </source>
</evidence>
<evidence type="ECO:0000256" key="2">
    <source>
        <dbReference type="ARBA" id="ARBA00022448"/>
    </source>
</evidence>
<dbReference type="Pfam" id="PF25893">
    <property type="entry name" value="HH_CzcB"/>
    <property type="match status" value="1"/>
</dbReference>
<dbReference type="InterPro" id="IPR058648">
    <property type="entry name" value="HH_CzcB-like"/>
</dbReference>
<organism evidence="6 7">
    <name type="scientific">Candidatus Bacteroides pullicola</name>
    <dbReference type="NCBI Taxonomy" id="2838475"/>
    <lineage>
        <taxon>Bacteria</taxon>
        <taxon>Pseudomonadati</taxon>
        <taxon>Bacteroidota</taxon>
        <taxon>Bacteroidia</taxon>
        <taxon>Bacteroidales</taxon>
        <taxon>Bacteroidaceae</taxon>
        <taxon>Bacteroides</taxon>
    </lineage>
</organism>
<dbReference type="Pfam" id="PF25967">
    <property type="entry name" value="RND-MFP_C"/>
    <property type="match status" value="1"/>
</dbReference>
<dbReference type="GO" id="GO:0022857">
    <property type="term" value="F:transmembrane transporter activity"/>
    <property type="evidence" value="ECO:0007669"/>
    <property type="project" value="InterPro"/>
</dbReference>
<dbReference type="Gene3D" id="1.10.287.470">
    <property type="entry name" value="Helix hairpin bin"/>
    <property type="match status" value="1"/>
</dbReference>
<evidence type="ECO:0000313" key="6">
    <source>
        <dbReference type="EMBL" id="HIY88959.1"/>
    </source>
</evidence>
<feature type="domain" description="Multidrug resistance protein MdtA-like C-terminal permuted SH3" evidence="5">
    <location>
        <begin position="303"/>
        <end position="362"/>
    </location>
</feature>
<comment type="caution">
    <text evidence="6">The sequence shown here is derived from an EMBL/GenBank/DDBJ whole genome shotgun (WGS) entry which is preliminary data.</text>
</comment>
<feature type="chain" id="PRO_5038691553" evidence="3">
    <location>
        <begin position="23"/>
        <end position="381"/>
    </location>
</feature>
<evidence type="ECO:0000256" key="3">
    <source>
        <dbReference type="SAM" id="SignalP"/>
    </source>
</evidence>
<dbReference type="GO" id="GO:0016020">
    <property type="term" value="C:membrane"/>
    <property type="evidence" value="ECO:0007669"/>
    <property type="project" value="InterPro"/>
</dbReference>
<dbReference type="Proteomes" id="UP000886851">
    <property type="component" value="Unassembled WGS sequence"/>
</dbReference>
<sequence length="381" mass="41184">MKKTLLLGTLGLLLLGACHSHSADEHAGHDHEAEEAHGHGGSNEIVLTPDKAKAAGVTVSEVQPGTFHRIIKTSGQVLAAQGDERVAVAPVSGVVNLRGRVIEGMRVGKGEALLTLSSNQMAEGDPVEKARVAYETAKKEYERMEALLPDRIVSEKDFARAKEAYENARISYEAVAKNQTAGGQVVTAPIGGYVKSLLVKEGDYVSVGQPVASITQNQRLFLRADVSEKYYKDLANIGSAHFRTPYDDTTYALSELNGRLLSYGKASGTDGYYIPVTFEFDNRGGIVPGSFVEIYLLSQPMENVLTLPESALTEEQGSFFVYRQLDEECYEKQLVTTGASDGERVQILNGIKAGDRIVTEGAYQVKLASASNAIPAHTHEH</sequence>
<dbReference type="Gene3D" id="2.40.420.20">
    <property type="match status" value="1"/>
</dbReference>
<feature type="domain" description="CzcB-like alpha-helical hairpin" evidence="4">
    <location>
        <begin position="129"/>
        <end position="175"/>
    </location>
</feature>
<feature type="signal peptide" evidence="3">
    <location>
        <begin position="1"/>
        <end position="22"/>
    </location>
</feature>
<dbReference type="InterPro" id="IPR006143">
    <property type="entry name" value="RND_pump_MFP"/>
</dbReference>
<dbReference type="InterPro" id="IPR051909">
    <property type="entry name" value="MFP_Cation_Efflux"/>
</dbReference>
<dbReference type="SUPFAM" id="SSF111369">
    <property type="entry name" value="HlyD-like secretion proteins"/>
    <property type="match status" value="1"/>
</dbReference>
<dbReference type="PANTHER" id="PTHR30097">
    <property type="entry name" value="CATION EFFLUX SYSTEM PROTEIN CUSB"/>
    <property type="match status" value="1"/>
</dbReference>
<reference evidence="6" key="1">
    <citation type="journal article" date="2021" name="PeerJ">
        <title>Extensive microbial diversity within the chicken gut microbiome revealed by metagenomics and culture.</title>
        <authorList>
            <person name="Gilroy R."/>
            <person name="Ravi A."/>
            <person name="Getino M."/>
            <person name="Pursley I."/>
            <person name="Horton D.L."/>
            <person name="Alikhan N.F."/>
            <person name="Baker D."/>
            <person name="Gharbi K."/>
            <person name="Hall N."/>
            <person name="Watson M."/>
            <person name="Adriaenssens E.M."/>
            <person name="Foster-Nyarko E."/>
            <person name="Jarju S."/>
            <person name="Secka A."/>
            <person name="Antonio M."/>
            <person name="Oren A."/>
            <person name="Chaudhuri R.R."/>
            <person name="La Ragione R."/>
            <person name="Hildebrand F."/>
            <person name="Pallen M.J."/>
        </authorList>
    </citation>
    <scope>NUCLEOTIDE SEQUENCE</scope>
    <source>
        <strain evidence="6">Gambia2-208</strain>
    </source>
</reference>
<name>A0A9D2CLV9_9BACE</name>
<dbReference type="PROSITE" id="PS51257">
    <property type="entry name" value="PROKAR_LIPOPROTEIN"/>
    <property type="match status" value="1"/>
</dbReference>
<proteinExistence type="inferred from homology"/>
<reference evidence="6" key="2">
    <citation type="submission" date="2021-04" db="EMBL/GenBank/DDBJ databases">
        <authorList>
            <person name="Gilroy R."/>
        </authorList>
    </citation>
    <scope>NUCLEOTIDE SEQUENCE</scope>
    <source>
        <strain evidence="6">Gambia2-208</strain>
    </source>
</reference>
<dbReference type="AlphaFoldDB" id="A0A9D2CLV9"/>
<evidence type="ECO:0000256" key="1">
    <source>
        <dbReference type="ARBA" id="ARBA00009477"/>
    </source>
</evidence>
<dbReference type="InterPro" id="IPR058627">
    <property type="entry name" value="MdtA-like_C"/>
</dbReference>
<dbReference type="EMBL" id="DXCV01000064">
    <property type="protein sequence ID" value="HIY88959.1"/>
    <property type="molecule type" value="Genomic_DNA"/>
</dbReference>
<dbReference type="GO" id="GO:0015679">
    <property type="term" value="P:plasma membrane copper ion transport"/>
    <property type="evidence" value="ECO:0007669"/>
    <property type="project" value="TreeGrafter"/>
</dbReference>
<evidence type="ECO:0000259" key="4">
    <source>
        <dbReference type="Pfam" id="PF25893"/>
    </source>
</evidence>
<evidence type="ECO:0000259" key="5">
    <source>
        <dbReference type="Pfam" id="PF25967"/>
    </source>
</evidence>
<gene>
    <name evidence="6" type="ORF">H9824_09675</name>
</gene>
<accession>A0A9D2CLV9</accession>
<protein>
    <submittedName>
        <fullName evidence="6">Efflux RND transporter periplasmic adaptor subunit</fullName>
    </submittedName>
</protein>
<dbReference type="PANTHER" id="PTHR30097:SF4">
    <property type="entry name" value="SLR6042 PROTEIN"/>
    <property type="match status" value="1"/>
</dbReference>
<dbReference type="GO" id="GO:0030313">
    <property type="term" value="C:cell envelope"/>
    <property type="evidence" value="ECO:0007669"/>
    <property type="project" value="TreeGrafter"/>
</dbReference>
<keyword evidence="2" id="KW-0813">Transport</keyword>